<proteinExistence type="inferred from homology"/>
<feature type="domain" description="Hydantoinase/oxoprolinase N-terminal" evidence="4">
    <location>
        <begin position="10"/>
        <end position="192"/>
    </location>
</feature>
<organism evidence="6 7">
    <name type="scientific">Crucibulum laeve</name>
    <dbReference type="NCBI Taxonomy" id="68775"/>
    <lineage>
        <taxon>Eukaryota</taxon>
        <taxon>Fungi</taxon>
        <taxon>Dikarya</taxon>
        <taxon>Basidiomycota</taxon>
        <taxon>Agaricomycotina</taxon>
        <taxon>Agaricomycetes</taxon>
        <taxon>Agaricomycetidae</taxon>
        <taxon>Agaricales</taxon>
        <taxon>Agaricineae</taxon>
        <taxon>Nidulariaceae</taxon>
        <taxon>Crucibulum</taxon>
    </lineage>
</organism>
<dbReference type="GO" id="GO:0005829">
    <property type="term" value="C:cytosol"/>
    <property type="evidence" value="ECO:0007669"/>
    <property type="project" value="TreeGrafter"/>
</dbReference>
<accession>A0A5C3MD52</accession>
<dbReference type="InterPro" id="IPR002821">
    <property type="entry name" value="Hydantoinase_A"/>
</dbReference>
<reference evidence="6 7" key="1">
    <citation type="journal article" date="2019" name="Nat. Ecol. Evol.">
        <title>Megaphylogeny resolves global patterns of mushroom evolution.</title>
        <authorList>
            <person name="Varga T."/>
            <person name="Krizsan K."/>
            <person name="Foldi C."/>
            <person name="Dima B."/>
            <person name="Sanchez-Garcia M."/>
            <person name="Sanchez-Ramirez S."/>
            <person name="Szollosi G.J."/>
            <person name="Szarkandi J.G."/>
            <person name="Papp V."/>
            <person name="Albert L."/>
            <person name="Andreopoulos W."/>
            <person name="Angelini C."/>
            <person name="Antonin V."/>
            <person name="Barry K.W."/>
            <person name="Bougher N.L."/>
            <person name="Buchanan P."/>
            <person name="Buyck B."/>
            <person name="Bense V."/>
            <person name="Catcheside P."/>
            <person name="Chovatia M."/>
            <person name="Cooper J."/>
            <person name="Damon W."/>
            <person name="Desjardin D."/>
            <person name="Finy P."/>
            <person name="Geml J."/>
            <person name="Haridas S."/>
            <person name="Hughes K."/>
            <person name="Justo A."/>
            <person name="Karasinski D."/>
            <person name="Kautmanova I."/>
            <person name="Kiss B."/>
            <person name="Kocsube S."/>
            <person name="Kotiranta H."/>
            <person name="LaButti K.M."/>
            <person name="Lechner B.E."/>
            <person name="Liimatainen K."/>
            <person name="Lipzen A."/>
            <person name="Lukacs Z."/>
            <person name="Mihaltcheva S."/>
            <person name="Morgado L.N."/>
            <person name="Niskanen T."/>
            <person name="Noordeloos M.E."/>
            <person name="Ohm R.A."/>
            <person name="Ortiz-Santana B."/>
            <person name="Ovrebo C."/>
            <person name="Racz N."/>
            <person name="Riley R."/>
            <person name="Savchenko A."/>
            <person name="Shiryaev A."/>
            <person name="Soop K."/>
            <person name="Spirin V."/>
            <person name="Szebenyi C."/>
            <person name="Tomsovsky M."/>
            <person name="Tulloss R.E."/>
            <person name="Uehling J."/>
            <person name="Grigoriev I.V."/>
            <person name="Vagvolgyi C."/>
            <person name="Papp T."/>
            <person name="Martin F.M."/>
            <person name="Miettinen O."/>
            <person name="Hibbett D.S."/>
            <person name="Nagy L.G."/>
        </authorList>
    </citation>
    <scope>NUCLEOTIDE SEQUENCE [LARGE SCALE GENOMIC DNA]</scope>
    <source>
        <strain evidence="6 7">CBS 166.37</strain>
    </source>
</reference>
<dbReference type="SUPFAM" id="SSF53067">
    <property type="entry name" value="Actin-like ATPase domain"/>
    <property type="match status" value="1"/>
</dbReference>
<evidence type="ECO:0000313" key="7">
    <source>
        <dbReference type="Proteomes" id="UP000308652"/>
    </source>
</evidence>
<keyword evidence="7" id="KW-1185">Reference proteome</keyword>
<dbReference type="GO" id="GO:0006749">
    <property type="term" value="P:glutathione metabolic process"/>
    <property type="evidence" value="ECO:0007669"/>
    <property type="project" value="TreeGrafter"/>
</dbReference>
<dbReference type="InterPro" id="IPR045079">
    <property type="entry name" value="Oxoprolinase-like"/>
</dbReference>
<evidence type="ECO:0000259" key="5">
    <source>
        <dbReference type="Pfam" id="PF19278"/>
    </source>
</evidence>
<evidence type="ECO:0000259" key="2">
    <source>
        <dbReference type="Pfam" id="PF01968"/>
    </source>
</evidence>
<dbReference type="PANTHER" id="PTHR11365:SF23">
    <property type="entry name" value="HYPOTHETICAL 5-OXOPROLINASE (EUROFUNG)-RELATED"/>
    <property type="match status" value="1"/>
</dbReference>
<dbReference type="GO" id="GO:0017168">
    <property type="term" value="F:5-oxoprolinase (ATP-hydrolyzing) activity"/>
    <property type="evidence" value="ECO:0007669"/>
    <property type="project" value="TreeGrafter"/>
</dbReference>
<dbReference type="OrthoDB" id="3643at2759"/>
<dbReference type="InterPro" id="IPR003692">
    <property type="entry name" value="Hydantoinase_B"/>
</dbReference>
<feature type="domain" description="Hydantoinase A/oxoprolinase" evidence="2">
    <location>
        <begin position="213"/>
        <end position="498"/>
    </location>
</feature>
<evidence type="ECO:0000256" key="1">
    <source>
        <dbReference type="ARBA" id="ARBA00010403"/>
    </source>
</evidence>
<name>A0A5C3MD52_9AGAR</name>
<protein>
    <submittedName>
        <fullName evidence="6">Hydantoinase/oxoprolinase-domain-containing protein</fullName>
    </submittedName>
</protein>
<dbReference type="InterPro" id="IPR043129">
    <property type="entry name" value="ATPase_NBD"/>
</dbReference>
<evidence type="ECO:0000259" key="4">
    <source>
        <dbReference type="Pfam" id="PF05378"/>
    </source>
</evidence>
<evidence type="ECO:0000313" key="6">
    <source>
        <dbReference type="EMBL" id="TFK42837.1"/>
    </source>
</evidence>
<evidence type="ECO:0000259" key="3">
    <source>
        <dbReference type="Pfam" id="PF02538"/>
    </source>
</evidence>
<gene>
    <name evidence="6" type="ORF">BDQ12DRAFT_624155</name>
</gene>
<dbReference type="Gene3D" id="3.30.420.40">
    <property type="match status" value="1"/>
</dbReference>
<dbReference type="Proteomes" id="UP000308652">
    <property type="component" value="Unassembled WGS sequence"/>
</dbReference>
<dbReference type="Pfam" id="PF19278">
    <property type="entry name" value="Hydant_A_C"/>
    <property type="match status" value="1"/>
</dbReference>
<comment type="similarity">
    <text evidence="1">Belongs to the oxoprolinase family.</text>
</comment>
<dbReference type="Pfam" id="PF01968">
    <property type="entry name" value="Hydantoinase_A"/>
    <property type="match status" value="1"/>
</dbReference>
<sequence length="1359" mass="148072">MTVDKSSWKLGVDVGGTFTDAVLYNEETGEILRAKVPSTPQDQSEGVLNAITQIRSQLSVHEDVQISVLNHGTTVATNAILEGKGAHVALLVTEGYRDTLQVRRSAVPGGLAGWIVWTKPEPLAPLDMTIEVPGRIASSGEVVRPLDDTLLRSRLQKLKSLSPLPESITISLFNSFANPDHEVKAAKLVREEFPNIPISLSSDLLPEIMEYERTVTTVANAYVKPVVHKYLTNLQNRLGKTELRVLRSDGGLASVGVAKENCANLLFSGPAGGVAGVISHICHKTSFKNLLTFDMGGTSTDVCLIEDAIPVVRRESIIGDLTIRAPSLDVRTVGAGGGSIASVAEITGALRVGPDSAGAQPGPACYAQGGIYPTVTDAFAVLGYLPTALLGGSFQLDMSKAKTAIEKFISEPMNLSVFEAAEGIVRITTEKMYGSLRSVSVEKGKDPRLFHLVSFGGAGGLVACELSKLCGTAYPTIIPPSPGVLCALGDACTVLRHEVSMTLLRSISEDNTADIRQICSSLQQQASSILLQQGIATTSQHVNFEMDLRYRGQAASLTIPFDINELCEDRVASILARFEASHIQFFTFSLDFDVEMVNLRAIAEERARQSPIRELAKGKGVPSAKAQQSSTTIFHAGHKLADVPIFDRSILRAGDCMSGPCIISELDSNTFITPFHRAEIDHVGNILIWPMEAPSSIYVLTEQNFELDPIIVQLVEAGLQNTRVEMDTLIQRVAMSPAMREQLDYFPMIAAGDGPNSGKMVCGQFGSFIPGFIASWDESIQEGDVFLTNDPYSTQNAISHLNDFLVITPVHHEGKLIAWVANLGHFTDIGSIVPGSMPNCATSIFEDGIQIPLCKLYSAGVPNTAVFKIVERNSRKPDFAKSDLHALVAATKIGAKRVIDLCVRFGAAVYEKALDTLLERNKIAIGKLIKTTVPDEPIYFEDYIDDDGFGLGPWKIACTMKKHIDENDEATVIFDFDGTDPQSERSINLALSHEMLKMFIVIFLLTVFDPSTIVNDGAFDLIKIIIPAGTILNPIRPAALSCRTHLLGRLFDVIGALFGQRQPEFLSAAGFSDSPHFFYSGWTNKGEWFQLYQIGFGGIPARPHGDGPDGHSLWPSMRSVPNEFLESYLPLRVDRYETVPDSGGEGLYRGGNAMRIDYTFLENGNISLHDDRWLTKPWGVHGGGVGARSSKTLVRYSVDATNPPRTQLKSKEDFIEVFAGDMLEWITWGGGGWGSPLDRDAHLVAKEVRRGLVNDASRYGVVLTPEQQVDIDATNNLRASMAATQSLCSQELFNRGGTLKEITEKCLEETGLPPPKPPSCRTLRGPIAQIPYIRELHERRAQEDRKLYGTFDPTAEDIM</sequence>
<dbReference type="PANTHER" id="PTHR11365">
    <property type="entry name" value="5-OXOPROLINASE RELATED"/>
    <property type="match status" value="1"/>
</dbReference>
<dbReference type="Pfam" id="PF02538">
    <property type="entry name" value="Hydantoinase_B"/>
    <property type="match status" value="1"/>
</dbReference>
<dbReference type="STRING" id="68775.A0A5C3MD52"/>
<dbReference type="Pfam" id="PF05378">
    <property type="entry name" value="Hydant_A_N"/>
    <property type="match status" value="1"/>
</dbReference>
<dbReference type="InterPro" id="IPR049517">
    <property type="entry name" value="ACX-like_C"/>
</dbReference>
<feature type="domain" description="Acetophenone carboxylase-like C-terminal" evidence="5">
    <location>
        <begin position="511"/>
        <end position="675"/>
    </location>
</feature>
<dbReference type="EMBL" id="ML213592">
    <property type="protein sequence ID" value="TFK42837.1"/>
    <property type="molecule type" value="Genomic_DNA"/>
</dbReference>
<dbReference type="InterPro" id="IPR008040">
    <property type="entry name" value="Hydant_A_N"/>
</dbReference>
<feature type="domain" description="Hydantoinase B/oxoprolinase" evidence="3">
    <location>
        <begin position="708"/>
        <end position="1236"/>
    </location>
</feature>